<keyword evidence="11" id="KW-1185">Reference proteome</keyword>
<dbReference type="Pfam" id="PF12142">
    <property type="entry name" value="PPO1_DWL"/>
    <property type="match status" value="1"/>
</dbReference>
<dbReference type="InterPro" id="IPR002227">
    <property type="entry name" value="Tyrosinase_Cu-bd"/>
</dbReference>
<keyword evidence="4" id="KW-0883">Thioether bond</keyword>
<dbReference type="Proteomes" id="UP000822688">
    <property type="component" value="Chromosome 8"/>
</dbReference>
<protein>
    <recommendedName>
        <fullName evidence="8 9">Tyrosinase copper-binding domain-containing protein</fullName>
    </recommendedName>
</protein>
<organism evidence="10 11">
    <name type="scientific">Ceratodon purpureus</name>
    <name type="common">Fire moss</name>
    <name type="synonym">Dicranum purpureum</name>
    <dbReference type="NCBI Taxonomy" id="3225"/>
    <lineage>
        <taxon>Eukaryota</taxon>
        <taxon>Viridiplantae</taxon>
        <taxon>Streptophyta</taxon>
        <taxon>Embryophyta</taxon>
        <taxon>Bryophyta</taxon>
        <taxon>Bryophytina</taxon>
        <taxon>Bryopsida</taxon>
        <taxon>Dicranidae</taxon>
        <taxon>Pseudoditrichales</taxon>
        <taxon>Ditrichaceae</taxon>
        <taxon>Ceratodon</taxon>
    </lineage>
</organism>
<evidence type="ECO:0000256" key="5">
    <source>
        <dbReference type="ARBA" id="ARBA00023002"/>
    </source>
</evidence>
<name>A0A8T0H2S1_CERPU</name>
<evidence type="ECO:0000313" key="11">
    <source>
        <dbReference type="Proteomes" id="UP000822688"/>
    </source>
</evidence>
<feature type="domain" description="Tyrosinase copper-binding" evidence="8">
    <location>
        <begin position="161"/>
        <end position="178"/>
    </location>
</feature>
<evidence type="ECO:0000259" key="8">
    <source>
        <dbReference type="PROSITE" id="PS00497"/>
    </source>
</evidence>
<dbReference type="Gene3D" id="1.10.1280.10">
    <property type="entry name" value="Di-copper center containing domain from catechol oxidase"/>
    <property type="match status" value="1"/>
</dbReference>
<evidence type="ECO:0000256" key="6">
    <source>
        <dbReference type="ARBA" id="ARBA00023008"/>
    </source>
</evidence>
<dbReference type="PRINTS" id="PR00092">
    <property type="entry name" value="TYROSINASE"/>
</dbReference>
<keyword evidence="3" id="KW-0479">Metal-binding</keyword>
<dbReference type="EMBL" id="CM026429">
    <property type="protein sequence ID" value="KAG0565483.1"/>
    <property type="molecule type" value="Genomic_DNA"/>
</dbReference>
<keyword evidence="5" id="KW-0560">Oxidoreductase</keyword>
<dbReference type="PROSITE" id="PS00498">
    <property type="entry name" value="TYROSINASE_2"/>
    <property type="match status" value="1"/>
</dbReference>
<dbReference type="Pfam" id="PF12143">
    <property type="entry name" value="PPO1_KFDV"/>
    <property type="match status" value="1"/>
</dbReference>
<dbReference type="InterPro" id="IPR022739">
    <property type="entry name" value="Polyphenol_oxidase_cen"/>
</dbReference>
<comment type="cofactor">
    <cofactor evidence="1">
        <name>Cu(2+)</name>
        <dbReference type="ChEBI" id="CHEBI:29036"/>
    </cofactor>
</comment>
<dbReference type="InterPro" id="IPR008922">
    <property type="entry name" value="Di-copper_centre_dom_sf"/>
</dbReference>
<evidence type="ECO:0000256" key="3">
    <source>
        <dbReference type="ARBA" id="ARBA00022723"/>
    </source>
</evidence>
<dbReference type="InterPro" id="IPR050316">
    <property type="entry name" value="Tyrosinase/Hemocyanin"/>
</dbReference>
<dbReference type="PROSITE" id="PS00497">
    <property type="entry name" value="TYROSINASE_1"/>
    <property type="match status" value="1"/>
</dbReference>
<keyword evidence="7" id="KW-1015">Disulfide bond</keyword>
<dbReference type="GO" id="GO:0046872">
    <property type="term" value="F:metal ion binding"/>
    <property type="evidence" value="ECO:0007669"/>
    <property type="project" value="UniProtKB-KW"/>
</dbReference>
<sequence length="576" mass="65938">MPLDQAMATSESRSRDPITESERITRCWRHNHSFSLIILALLALLLIGDNMVDAAPFPPPDLTKCGMAYNSTEICCILPTSLSGKPIKKFEIQHAHLPLRFRRAAHLLDDAFIEKYQKAMELMRALPDNDGRSWNAQWRLHCAYCNNHLYYPDHEFPLEIHQSWLFLPWHRLFLFFHERILAKLIGDDNFALPFWNWDNQNNTEPFPNALPWAYYNNVSLSPTALNKTSSLWDPDRNPCSKPPRLVEFQTFIPCLPRPFPDLTRIQNAHMMWTQMVSAGATPLLMAGGEYRFGDFGGRGMGAVEGRPHSPMHAWTNVRDMGTFRAAASDPAFYGLHGNLDRLWELWKTLPGKYRGEVADPDYQNSEFTYYDEDGEQISATIKDFLDLKKIRVQYEEVSNAWVDKGTPQLNGDPAWLFCASDPSETGVARIIRKAPRFKAPMYVVKGPLTFKVKRRPNLNENHGEEMLELKVANFTWHKQHTINLFAYLPVAQYENTSIGCHEYLGTLQNFPHPGASPDMNYEMVYRVGIRRKLENMGRAHLKQLVITLVGQSYASPTSPGESGMNITSAKVIYSKL</sequence>
<dbReference type="GO" id="GO:0004097">
    <property type="term" value="F:catechol oxidase activity"/>
    <property type="evidence" value="ECO:0007669"/>
    <property type="project" value="InterPro"/>
</dbReference>
<gene>
    <name evidence="10" type="ORF">KC19_8G194100</name>
</gene>
<dbReference type="PANTHER" id="PTHR11474">
    <property type="entry name" value="TYROSINASE FAMILY MEMBER"/>
    <property type="match status" value="1"/>
</dbReference>
<dbReference type="InterPro" id="IPR022740">
    <property type="entry name" value="Polyphenol_oxidase_C"/>
</dbReference>
<comment type="caution">
    <text evidence="10">The sequence shown here is derived from an EMBL/GenBank/DDBJ whole genome shotgun (WGS) entry which is preliminary data.</text>
</comment>
<dbReference type="SUPFAM" id="SSF48056">
    <property type="entry name" value="Di-copper centre-containing domain"/>
    <property type="match status" value="1"/>
</dbReference>
<keyword evidence="6" id="KW-0186">Copper</keyword>
<comment type="similarity">
    <text evidence="2">Belongs to the tyrosinase family.</text>
</comment>
<feature type="domain" description="Tyrosinase copper-binding" evidence="9">
    <location>
        <begin position="329"/>
        <end position="340"/>
    </location>
</feature>
<evidence type="ECO:0000256" key="4">
    <source>
        <dbReference type="ARBA" id="ARBA00022784"/>
    </source>
</evidence>
<dbReference type="PANTHER" id="PTHR11474:SF76">
    <property type="entry name" value="SHKT DOMAIN-CONTAINING PROTEIN"/>
    <property type="match status" value="1"/>
</dbReference>
<dbReference type="Pfam" id="PF00264">
    <property type="entry name" value="Tyrosinase"/>
    <property type="match status" value="1"/>
</dbReference>
<dbReference type="AlphaFoldDB" id="A0A8T0H2S1"/>
<evidence type="ECO:0000313" key="10">
    <source>
        <dbReference type="EMBL" id="KAG0565483.1"/>
    </source>
</evidence>
<evidence type="ECO:0000256" key="1">
    <source>
        <dbReference type="ARBA" id="ARBA00001973"/>
    </source>
</evidence>
<accession>A0A8T0H2S1</accession>
<proteinExistence type="inferred from homology"/>
<evidence type="ECO:0000259" key="9">
    <source>
        <dbReference type="PROSITE" id="PS00498"/>
    </source>
</evidence>
<evidence type="ECO:0000256" key="7">
    <source>
        <dbReference type="ARBA" id="ARBA00023157"/>
    </source>
</evidence>
<reference evidence="10" key="1">
    <citation type="submission" date="2020-06" db="EMBL/GenBank/DDBJ databases">
        <title>WGS assembly of Ceratodon purpureus strain R40.</title>
        <authorList>
            <person name="Carey S.B."/>
            <person name="Jenkins J."/>
            <person name="Shu S."/>
            <person name="Lovell J.T."/>
            <person name="Sreedasyam A."/>
            <person name="Maumus F."/>
            <person name="Tiley G.P."/>
            <person name="Fernandez-Pozo N."/>
            <person name="Barry K."/>
            <person name="Chen C."/>
            <person name="Wang M."/>
            <person name="Lipzen A."/>
            <person name="Daum C."/>
            <person name="Saski C.A."/>
            <person name="Payton A.C."/>
            <person name="Mcbreen J.C."/>
            <person name="Conrad R.E."/>
            <person name="Kollar L.M."/>
            <person name="Olsson S."/>
            <person name="Huttunen S."/>
            <person name="Landis J.B."/>
            <person name="Wickett N.J."/>
            <person name="Johnson M.G."/>
            <person name="Rensing S.A."/>
            <person name="Grimwood J."/>
            <person name="Schmutz J."/>
            <person name="Mcdaniel S.F."/>
        </authorList>
    </citation>
    <scope>NUCLEOTIDE SEQUENCE</scope>
    <source>
        <strain evidence="10">R40</strain>
    </source>
</reference>
<dbReference type="OrthoDB" id="6132182at2759"/>
<evidence type="ECO:0000256" key="2">
    <source>
        <dbReference type="ARBA" id="ARBA00009928"/>
    </source>
</evidence>